<keyword evidence="3" id="KW-0677">Repeat</keyword>
<dbReference type="Gene3D" id="3.30.710.10">
    <property type="entry name" value="Potassium Channel Kv1.1, Chain A"/>
    <property type="match status" value="1"/>
</dbReference>
<dbReference type="SUPFAM" id="SSF54695">
    <property type="entry name" value="POZ domain"/>
    <property type="match status" value="1"/>
</dbReference>
<comment type="subcellular location">
    <subcellularLocation>
        <location evidence="1">Nucleus</location>
    </subcellularLocation>
</comment>
<dbReference type="InterPro" id="IPR050457">
    <property type="entry name" value="ZnFinger_BTB_dom_contain"/>
</dbReference>
<keyword evidence="12" id="KW-1185">Reference proteome</keyword>
<evidence type="ECO:0000256" key="1">
    <source>
        <dbReference type="ARBA" id="ARBA00004123"/>
    </source>
</evidence>
<evidence type="ECO:0000256" key="2">
    <source>
        <dbReference type="ARBA" id="ARBA00022723"/>
    </source>
</evidence>
<keyword evidence="8" id="KW-0804">Transcription</keyword>
<evidence type="ECO:0000313" key="11">
    <source>
        <dbReference type="EMBL" id="CAD7247728.1"/>
    </source>
</evidence>
<dbReference type="GO" id="GO:0000981">
    <property type="term" value="F:DNA-binding transcription factor activity, RNA polymerase II-specific"/>
    <property type="evidence" value="ECO:0007669"/>
    <property type="project" value="TreeGrafter"/>
</dbReference>
<dbReference type="InterPro" id="IPR011333">
    <property type="entry name" value="SKP1/BTB/POZ_sf"/>
</dbReference>
<feature type="domain" description="BTB" evidence="10">
    <location>
        <begin position="42"/>
        <end position="109"/>
    </location>
</feature>
<dbReference type="PROSITE" id="PS50097">
    <property type="entry name" value="BTB"/>
    <property type="match status" value="1"/>
</dbReference>
<dbReference type="SMART" id="SM00225">
    <property type="entry name" value="BTB"/>
    <property type="match status" value="1"/>
</dbReference>
<dbReference type="EMBL" id="LR901074">
    <property type="protein sequence ID" value="CAD7247728.1"/>
    <property type="molecule type" value="Genomic_DNA"/>
</dbReference>
<sequence length="157" mass="17893">MHRISYRNSQMFQSAMKPLKIENWASYILQRLMSLLEKGTKCDAVLQLADGKSFMAHSLILFTCSPYFDKPHHKLNDGSSVFLLPPETDDESLVAILRFMYTGKLDISHENFTRIHKLAKILQMHILVQFLASIKRSPVASTRSPQVPKSAHTADMC</sequence>
<evidence type="ECO:0000256" key="5">
    <source>
        <dbReference type="ARBA" id="ARBA00022833"/>
    </source>
</evidence>
<dbReference type="GO" id="GO:0008270">
    <property type="term" value="F:zinc ion binding"/>
    <property type="evidence" value="ECO:0007669"/>
    <property type="project" value="UniProtKB-KW"/>
</dbReference>
<evidence type="ECO:0000256" key="6">
    <source>
        <dbReference type="ARBA" id="ARBA00023015"/>
    </source>
</evidence>
<dbReference type="Pfam" id="PF00651">
    <property type="entry name" value="BTB"/>
    <property type="match status" value="1"/>
</dbReference>
<evidence type="ECO:0000259" key="10">
    <source>
        <dbReference type="PROSITE" id="PS50097"/>
    </source>
</evidence>
<dbReference type="GO" id="GO:0000978">
    <property type="term" value="F:RNA polymerase II cis-regulatory region sequence-specific DNA binding"/>
    <property type="evidence" value="ECO:0007669"/>
    <property type="project" value="TreeGrafter"/>
</dbReference>
<reference evidence="11" key="1">
    <citation type="submission" date="2020-11" db="EMBL/GenBank/DDBJ databases">
        <authorList>
            <person name="Tran Van P."/>
        </authorList>
    </citation>
    <scope>NUCLEOTIDE SEQUENCE</scope>
</reference>
<keyword evidence="7" id="KW-0238">DNA-binding</keyword>
<evidence type="ECO:0000313" key="12">
    <source>
        <dbReference type="Proteomes" id="UP000677054"/>
    </source>
</evidence>
<dbReference type="PANTHER" id="PTHR46105">
    <property type="entry name" value="AGAP004733-PA"/>
    <property type="match status" value="1"/>
</dbReference>
<evidence type="ECO:0000256" key="7">
    <source>
        <dbReference type="ARBA" id="ARBA00023125"/>
    </source>
</evidence>
<evidence type="ECO:0000256" key="4">
    <source>
        <dbReference type="ARBA" id="ARBA00022771"/>
    </source>
</evidence>
<organism evidence="11">
    <name type="scientific">Darwinula stevensoni</name>
    <dbReference type="NCBI Taxonomy" id="69355"/>
    <lineage>
        <taxon>Eukaryota</taxon>
        <taxon>Metazoa</taxon>
        <taxon>Ecdysozoa</taxon>
        <taxon>Arthropoda</taxon>
        <taxon>Crustacea</taxon>
        <taxon>Oligostraca</taxon>
        <taxon>Ostracoda</taxon>
        <taxon>Podocopa</taxon>
        <taxon>Podocopida</taxon>
        <taxon>Darwinulocopina</taxon>
        <taxon>Darwinuloidea</taxon>
        <taxon>Darwinulidae</taxon>
        <taxon>Darwinula</taxon>
    </lineage>
</organism>
<dbReference type="InterPro" id="IPR000210">
    <property type="entry name" value="BTB/POZ_dom"/>
</dbReference>
<evidence type="ECO:0000256" key="8">
    <source>
        <dbReference type="ARBA" id="ARBA00023163"/>
    </source>
</evidence>
<keyword evidence="5" id="KW-0862">Zinc</keyword>
<dbReference type="Proteomes" id="UP000677054">
    <property type="component" value="Unassembled WGS sequence"/>
</dbReference>
<dbReference type="GO" id="GO:0005634">
    <property type="term" value="C:nucleus"/>
    <property type="evidence" value="ECO:0007669"/>
    <property type="project" value="UniProtKB-SubCell"/>
</dbReference>
<name>A0A7R8XIA8_9CRUS</name>
<keyword evidence="4" id="KW-0863">Zinc-finger</keyword>
<dbReference type="EMBL" id="CAJPEV010001557">
    <property type="protein sequence ID" value="CAG0893272.1"/>
    <property type="molecule type" value="Genomic_DNA"/>
</dbReference>
<gene>
    <name evidence="11" type="ORF">DSTB1V02_LOCUS7553</name>
</gene>
<keyword evidence="9" id="KW-0539">Nucleus</keyword>
<dbReference type="AlphaFoldDB" id="A0A7R8XIA8"/>
<protein>
    <recommendedName>
        <fullName evidence="10">BTB domain-containing protein</fullName>
    </recommendedName>
</protein>
<dbReference type="OrthoDB" id="10069414at2759"/>
<keyword evidence="6" id="KW-0805">Transcription regulation</keyword>
<dbReference type="PANTHER" id="PTHR46105:SF5">
    <property type="entry name" value="ZINC FINGER AND BTB DOMAIN-CONTAINING PROTEIN 44 ISOFORM X1"/>
    <property type="match status" value="1"/>
</dbReference>
<keyword evidence="2" id="KW-0479">Metal-binding</keyword>
<evidence type="ECO:0000256" key="9">
    <source>
        <dbReference type="ARBA" id="ARBA00023242"/>
    </source>
</evidence>
<evidence type="ECO:0000256" key="3">
    <source>
        <dbReference type="ARBA" id="ARBA00022737"/>
    </source>
</evidence>
<accession>A0A7R8XIA8</accession>
<proteinExistence type="predicted"/>